<dbReference type="GO" id="GO:0016192">
    <property type="term" value="P:vesicle-mediated transport"/>
    <property type="evidence" value="ECO:0007669"/>
    <property type="project" value="UniProtKB-ARBA"/>
</dbReference>
<dbReference type="Gene3D" id="1.20.5.110">
    <property type="match status" value="2"/>
</dbReference>
<evidence type="ECO:0000256" key="5">
    <source>
        <dbReference type="ARBA" id="ARBA00023136"/>
    </source>
</evidence>
<evidence type="ECO:0000256" key="6">
    <source>
        <dbReference type="SAM" id="Coils"/>
    </source>
</evidence>
<dbReference type="GO" id="GO:0015031">
    <property type="term" value="P:protein transport"/>
    <property type="evidence" value="ECO:0007669"/>
    <property type="project" value="UniProtKB-KW"/>
</dbReference>
<comment type="subcellular location">
    <subcellularLocation>
        <location evidence="1">Membrane</location>
    </subcellularLocation>
</comment>
<dbReference type="AlphaFoldDB" id="M8CKU1"/>
<dbReference type="GO" id="GO:0005484">
    <property type="term" value="F:SNAP receptor activity"/>
    <property type="evidence" value="ECO:0007669"/>
    <property type="project" value="InterPro"/>
</dbReference>
<reference evidence="8" key="1">
    <citation type="submission" date="2015-06" db="UniProtKB">
        <authorList>
            <consortium name="EnsemblPlants"/>
        </authorList>
    </citation>
    <scope>IDENTIFICATION</scope>
</reference>
<protein>
    <submittedName>
        <fullName evidence="8">Uncharacterized protein</fullName>
    </submittedName>
</protein>
<dbReference type="CDD" id="cd15861">
    <property type="entry name" value="SNARE_SNAP25N_23N_29N_SEC9N"/>
    <property type="match status" value="1"/>
</dbReference>
<keyword evidence="3" id="KW-0813">Transport</keyword>
<dbReference type="FunFam" id="1.20.5.110:FF:000040">
    <property type="entry name" value="SNAP25 homologous protein SNAP33"/>
    <property type="match status" value="1"/>
</dbReference>
<feature type="coiled-coil region" evidence="6">
    <location>
        <begin position="289"/>
        <end position="363"/>
    </location>
</feature>
<dbReference type="PANTHER" id="PTHR36390">
    <property type="entry name" value="MYOSIN HEAVY CHAIN-LIKE PROTEIN"/>
    <property type="match status" value="1"/>
</dbReference>
<dbReference type="GO" id="GO:0031201">
    <property type="term" value="C:SNARE complex"/>
    <property type="evidence" value="ECO:0007669"/>
    <property type="project" value="InterPro"/>
</dbReference>
<dbReference type="SMART" id="SM00397">
    <property type="entry name" value="t_SNARE"/>
    <property type="match status" value="1"/>
</dbReference>
<sequence>MAIVQLMVQKFCLEGGRRIRRIVICMMILILDYSRIDRSHNDKIADLIRCYVLLRKLQLDKDAASRACQKDRQYIEKLETELSNCYQEIDYLQDQLNIRNVEANIMGEHIHGLELKLTELEKFPERVRVMDNALMRSDSQCWLLMEEVQSKEEELQKAALQIEKLESVTLDMQCEIESLKLDLTTLEQRLFDAESFSQHTAEYKVRIEKQLGEHELQLQEAWKTIDHLEGENKQLKKEYLPGRAPKQSSSTGVEQLDKTVEHDGHANYERGHEILEKMGKQNEEPELIIEQLKVELREQKLKAKEDAEDLTQEMAELRYQITGMLEEEYKRRSCIEQAAIQQIQQLEAQVSKEQRKLSGALRQLQESHELADTQATEIKKLKDALGRLNSAMNLGRVCKSCSCGFCPMLVELSNCSIEGSLDLRSSDASNIDETPPENQALVEWHPDEASDDAFVTLVSYFTYRLPLELSSNGSANVTCKSFICIVSDSASGLTRMLHVLAYTDLPNENVLLQDEVKSYGQNMTPGKMPVSSVAKPLSSKPNPFDSDSDSEFTSRRARASSSNSVDPGANGRYKNGFRDSGGFDNQSVQELEGYVAHKAEEVTQKVNVCLRLAENIKEDATNTMIALHKQGQQMNRTHETAANIDQDLSRSETLLGSLGGFFSKTWKPKKTRQIKGPAVISRDDPFKRRANHLEQREKLGLSSSPVGKSDPQKYSDPTNAMEKVQVEKDKQDNALSDLSDVLGQLKGMALDMGSEIDRQNKAMDGLQDDVEELNSRVKGANQRARRLLGKYIASKMYECSLGKTKPWTVYKMMWRNSTPG</sequence>
<dbReference type="InterPro" id="IPR000727">
    <property type="entry name" value="T_SNARE_dom"/>
</dbReference>
<evidence type="ECO:0000256" key="1">
    <source>
        <dbReference type="ARBA" id="ARBA00004370"/>
    </source>
</evidence>
<accession>M8CKU1</accession>
<keyword evidence="4" id="KW-0653">Protein transport</keyword>
<dbReference type="CDD" id="cd15841">
    <property type="entry name" value="SNARE_Qc"/>
    <property type="match status" value="1"/>
</dbReference>
<dbReference type="PANTHER" id="PTHR36390:SF1">
    <property type="entry name" value="MYOSIN HEAVY CHAIN-LIKE PROTEIN"/>
    <property type="match status" value="1"/>
</dbReference>
<feature type="coiled-coil region" evidence="6">
    <location>
        <begin position="756"/>
        <end position="790"/>
    </location>
</feature>
<comment type="similarity">
    <text evidence="2">Belongs to the SNAP-25 family.</text>
</comment>
<evidence type="ECO:0000256" key="2">
    <source>
        <dbReference type="ARBA" id="ARBA00009480"/>
    </source>
</evidence>
<evidence type="ECO:0000256" key="3">
    <source>
        <dbReference type="ARBA" id="ARBA00022448"/>
    </source>
</evidence>
<organism evidence="8">
    <name type="scientific">Aegilops tauschii</name>
    <name type="common">Tausch's goatgrass</name>
    <name type="synonym">Aegilops squarrosa</name>
    <dbReference type="NCBI Taxonomy" id="37682"/>
    <lineage>
        <taxon>Eukaryota</taxon>
        <taxon>Viridiplantae</taxon>
        <taxon>Streptophyta</taxon>
        <taxon>Embryophyta</taxon>
        <taxon>Tracheophyta</taxon>
        <taxon>Spermatophyta</taxon>
        <taxon>Magnoliopsida</taxon>
        <taxon>Liliopsida</taxon>
        <taxon>Poales</taxon>
        <taxon>Poaceae</taxon>
        <taxon>BOP clade</taxon>
        <taxon>Pooideae</taxon>
        <taxon>Triticodae</taxon>
        <taxon>Triticeae</taxon>
        <taxon>Triticinae</taxon>
        <taxon>Aegilops</taxon>
    </lineage>
</organism>
<dbReference type="InterPro" id="IPR044766">
    <property type="entry name" value="NPSN/SNAP25-like_N_SNARE"/>
</dbReference>
<evidence type="ECO:0000256" key="7">
    <source>
        <dbReference type="SAM" id="MobiDB-lite"/>
    </source>
</evidence>
<feature type="region of interest" description="Disordered" evidence="7">
    <location>
        <begin position="522"/>
        <end position="580"/>
    </location>
</feature>
<dbReference type="SUPFAM" id="SSF58038">
    <property type="entry name" value="SNARE fusion complex"/>
    <property type="match status" value="2"/>
</dbReference>
<proteinExistence type="inferred from homology"/>
<feature type="region of interest" description="Disordered" evidence="7">
    <location>
        <begin position="694"/>
        <end position="718"/>
    </location>
</feature>
<dbReference type="FunFam" id="1.20.5.110:FF:000031">
    <property type="entry name" value="SNAP25 homologous protein SNAP33"/>
    <property type="match status" value="1"/>
</dbReference>
<keyword evidence="5" id="KW-0472">Membrane</keyword>
<keyword evidence="6" id="KW-0175">Coiled coil</keyword>
<dbReference type="EnsemblPlants" id="EMT24031">
    <property type="protein sequence ID" value="EMT24031"/>
    <property type="gene ID" value="F775_02522"/>
</dbReference>
<name>M8CKU1_AEGTA</name>
<dbReference type="PROSITE" id="PS50192">
    <property type="entry name" value="T_SNARE"/>
    <property type="match status" value="1"/>
</dbReference>
<evidence type="ECO:0000313" key="8">
    <source>
        <dbReference type="EnsemblPlants" id="EMT24031"/>
    </source>
</evidence>
<evidence type="ECO:0000256" key="4">
    <source>
        <dbReference type="ARBA" id="ARBA00022927"/>
    </source>
</evidence>